<evidence type="ECO:0000313" key="6">
    <source>
        <dbReference type="Proteomes" id="UP000176914"/>
    </source>
</evidence>
<dbReference type="Gene3D" id="3.90.220.20">
    <property type="entry name" value="DNA methylase specificity domains"/>
    <property type="match status" value="1"/>
</dbReference>
<dbReference type="AlphaFoldDB" id="A0A1F6E4J6"/>
<comment type="similarity">
    <text evidence="1">Belongs to the type-I restriction system S methylase family.</text>
</comment>
<dbReference type="PANTHER" id="PTHR30408:SF13">
    <property type="entry name" value="TYPE I RESTRICTION ENZYME HINDI SPECIFICITY SUBUNIT"/>
    <property type="match status" value="1"/>
</dbReference>
<organism evidence="5 6">
    <name type="scientific">Candidatus Kaiserbacteria bacterium RIFCSPHIGHO2_02_FULL_55_25</name>
    <dbReference type="NCBI Taxonomy" id="1798498"/>
    <lineage>
        <taxon>Bacteria</taxon>
        <taxon>Candidatus Kaiseribacteriota</taxon>
    </lineage>
</organism>
<evidence type="ECO:0000256" key="3">
    <source>
        <dbReference type="ARBA" id="ARBA00023125"/>
    </source>
</evidence>
<dbReference type="Proteomes" id="UP000176914">
    <property type="component" value="Unassembled WGS sequence"/>
</dbReference>
<keyword evidence="2" id="KW-0680">Restriction system</keyword>
<dbReference type="GO" id="GO:0003677">
    <property type="term" value="F:DNA binding"/>
    <property type="evidence" value="ECO:0007669"/>
    <property type="project" value="UniProtKB-KW"/>
</dbReference>
<dbReference type="InterPro" id="IPR000055">
    <property type="entry name" value="Restrct_endonuc_typeI_TRD"/>
</dbReference>
<keyword evidence="3" id="KW-0238">DNA-binding</keyword>
<evidence type="ECO:0000313" key="5">
    <source>
        <dbReference type="EMBL" id="OGG68507.1"/>
    </source>
</evidence>
<dbReference type="SUPFAM" id="SSF116734">
    <property type="entry name" value="DNA methylase specificity domain"/>
    <property type="match status" value="2"/>
</dbReference>
<feature type="domain" description="Type I restriction modification DNA specificity" evidence="4">
    <location>
        <begin position="3"/>
        <end position="136"/>
    </location>
</feature>
<dbReference type="CDD" id="cd17262">
    <property type="entry name" value="RMtype1_S_Aco12261I-TRD2-CR2"/>
    <property type="match status" value="1"/>
</dbReference>
<proteinExistence type="inferred from homology"/>
<dbReference type="PANTHER" id="PTHR30408">
    <property type="entry name" value="TYPE-1 RESTRICTION ENZYME ECOKI SPECIFICITY PROTEIN"/>
    <property type="match status" value="1"/>
</dbReference>
<sequence>MRGSYPYYGAAEIFDYINDYIFDGLHLLVAEDGTVTTDDGHPVLQLADGKFWVNNHAHIIKGEDDEDTKYLYYALSTIGINPYITGAVQLKITQQNLNSIEISFPEKSERQKLVEVLAAFDEKIENNNRIIKTLEEMAQAIFKKRFDVPVDDLPKGWGVRNVLEIVKRISVGKKYENKTALSAGKVPILDQGQSGYIGFHNDEPGVGASIDEPVVVFTNHTCNYRLMTRSFSAIQNVLPYVGTNGYPTLFVYYLTRGKITMQEYKGHWPDFEQQDFVVPPPALAEEFASFVKPMVQKTVEAENENQKLGAIRDLLLPRLMSGEIRV</sequence>
<dbReference type="Pfam" id="PF01420">
    <property type="entry name" value="Methylase_S"/>
    <property type="match status" value="1"/>
</dbReference>
<dbReference type="EMBL" id="MFLL01000032">
    <property type="protein sequence ID" value="OGG68507.1"/>
    <property type="molecule type" value="Genomic_DNA"/>
</dbReference>
<accession>A0A1F6E4J6</accession>
<dbReference type="InterPro" id="IPR052021">
    <property type="entry name" value="Type-I_RS_S_subunit"/>
</dbReference>
<dbReference type="GO" id="GO:0009307">
    <property type="term" value="P:DNA restriction-modification system"/>
    <property type="evidence" value="ECO:0007669"/>
    <property type="project" value="UniProtKB-KW"/>
</dbReference>
<dbReference type="Gene3D" id="1.10.287.1120">
    <property type="entry name" value="Bipartite methylase S protein"/>
    <property type="match status" value="1"/>
</dbReference>
<dbReference type="InterPro" id="IPR044946">
    <property type="entry name" value="Restrct_endonuc_typeI_TRD_sf"/>
</dbReference>
<evidence type="ECO:0000256" key="2">
    <source>
        <dbReference type="ARBA" id="ARBA00022747"/>
    </source>
</evidence>
<evidence type="ECO:0000256" key="1">
    <source>
        <dbReference type="ARBA" id="ARBA00010923"/>
    </source>
</evidence>
<name>A0A1F6E4J6_9BACT</name>
<protein>
    <recommendedName>
        <fullName evidence="4">Type I restriction modification DNA specificity domain-containing protein</fullName>
    </recommendedName>
</protein>
<evidence type="ECO:0000259" key="4">
    <source>
        <dbReference type="Pfam" id="PF01420"/>
    </source>
</evidence>
<comment type="caution">
    <text evidence="5">The sequence shown here is derived from an EMBL/GenBank/DDBJ whole genome shotgun (WGS) entry which is preliminary data.</text>
</comment>
<gene>
    <name evidence="5" type="ORF">A3C20_02120</name>
</gene>
<reference evidence="5 6" key="1">
    <citation type="journal article" date="2016" name="Nat. Commun.">
        <title>Thousands of microbial genomes shed light on interconnected biogeochemical processes in an aquifer system.</title>
        <authorList>
            <person name="Anantharaman K."/>
            <person name="Brown C.T."/>
            <person name="Hug L.A."/>
            <person name="Sharon I."/>
            <person name="Castelle C.J."/>
            <person name="Probst A.J."/>
            <person name="Thomas B.C."/>
            <person name="Singh A."/>
            <person name="Wilkins M.J."/>
            <person name="Karaoz U."/>
            <person name="Brodie E.L."/>
            <person name="Williams K.H."/>
            <person name="Hubbard S.S."/>
            <person name="Banfield J.F."/>
        </authorList>
    </citation>
    <scope>NUCLEOTIDE SEQUENCE [LARGE SCALE GENOMIC DNA]</scope>
</reference>